<keyword evidence="2" id="KW-1185">Reference proteome</keyword>
<dbReference type="Proteomes" id="UP000275408">
    <property type="component" value="Unassembled WGS sequence"/>
</dbReference>
<name>A0A3M6ULE8_POCDA</name>
<gene>
    <name evidence="1" type="ORF">pdam_00024151</name>
</gene>
<evidence type="ECO:0000313" key="2">
    <source>
        <dbReference type="Proteomes" id="UP000275408"/>
    </source>
</evidence>
<sequence length="240" mass="27501">MKIEFKKLERNFAICRLEGEWKISRLEDAKKALPDLRYQQTSQEFREGLGFHEDINSLTDILKKSVCPAHLIEKIINGYITGTQNNHHPRDSLPTASPTFYFKLPYIGRFSAITQKKIRHFIKRYCNDLDIKLVVSSFKIGNLFGVKDPVPDGLRSRVVYKFVCAVCNACYVDGYKGPACNIRMSPGNVNPNIVFVYIEDTNYKWTNIKVFHPISVAAGYEVRIQTGQEMLDSDSKSDSY</sequence>
<dbReference type="AlphaFoldDB" id="A0A3M6ULE8"/>
<organism evidence="1 2">
    <name type="scientific">Pocillopora damicornis</name>
    <name type="common">Cauliflower coral</name>
    <name type="synonym">Millepora damicornis</name>
    <dbReference type="NCBI Taxonomy" id="46731"/>
    <lineage>
        <taxon>Eukaryota</taxon>
        <taxon>Metazoa</taxon>
        <taxon>Cnidaria</taxon>
        <taxon>Anthozoa</taxon>
        <taxon>Hexacorallia</taxon>
        <taxon>Scleractinia</taxon>
        <taxon>Astrocoeniina</taxon>
        <taxon>Pocilloporidae</taxon>
        <taxon>Pocillopora</taxon>
    </lineage>
</organism>
<protein>
    <submittedName>
        <fullName evidence="1">Uncharacterized protein</fullName>
    </submittedName>
</protein>
<evidence type="ECO:0000313" key="1">
    <source>
        <dbReference type="EMBL" id="RMX54497.1"/>
    </source>
</evidence>
<accession>A0A3M6ULE8</accession>
<comment type="caution">
    <text evidence="1">The sequence shown here is derived from an EMBL/GenBank/DDBJ whole genome shotgun (WGS) entry which is preliminary data.</text>
</comment>
<proteinExistence type="predicted"/>
<dbReference type="EMBL" id="RCHS01001249">
    <property type="protein sequence ID" value="RMX54497.1"/>
    <property type="molecule type" value="Genomic_DNA"/>
</dbReference>
<reference evidence="1 2" key="1">
    <citation type="journal article" date="2018" name="Sci. Rep.">
        <title>Comparative analysis of the Pocillopora damicornis genome highlights role of immune system in coral evolution.</title>
        <authorList>
            <person name="Cunning R."/>
            <person name="Bay R.A."/>
            <person name="Gillette P."/>
            <person name="Baker A.C."/>
            <person name="Traylor-Knowles N."/>
        </authorList>
    </citation>
    <scope>NUCLEOTIDE SEQUENCE [LARGE SCALE GENOMIC DNA]</scope>
    <source>
        <strain evidence="1">RSMAS</strain>
        <tissue evidence="1">Whole animal</tissue>
    </source>
</reference>